<keyword evidence="11" id="KW-1185">Reference proteome</keyword>
<dbReference type="SUPFAM" id="SSF88688">
    <property type="entry name" value="Families 57/38 glycoside transferase middle domain"/>
    <property type="match status" value="1"/>
</dbReference>
<dbReference type="GO" id="GO:0000329">
    <property type="term" value="C:fungal-type vacuole membrane"/>
    <property type="evidence" value="ECO:0007669"/>
    <property type="project" value="TreeGrafter"/>
</dbReference>
<dbReference type="InterPro" id="IPR054723">
    <property type="entry name" value="Ams1-like_N"/>
</dbReference>
<proteinExistence type="inferred from homology"/>
<accession>A0A9P7YRG7</accession>
<dbReference type="AlphaFoldDB" id="A0A9P7YRG7"/>
<evidence type="ECO:0000256" key="2">
    <source>
        <dbReference type="ARBA" id="ARBA00009792"/>
    </source>
</evidence>
<dbReference type="InterPro" id="IPR037094">
    <property type="entry name" value="Glyco_hydro_38_cen_sf"/>
</dbReference>
<evidence type="ECO:0000259" key="9">
    <source>
        <dbReference type="SMART" id="SM00872"/>
    </source>
</evidence>
<dbReference type="EMBL" id="MU251368">
    <property type="protein sequence ID" value="KAG9238609.1"/>
    <property type="molecule type" value="Genomic_DNA"/>
</dbReference>
<dbReference type="Pfam" id="PF17677">
    <property type="entry name" value="Glyco_hydro38C2"/>
    <property type="match status" value="1"/>
</dbReference>
<dbReference type="InterPro" id="IPR011013">
    <property type="entry name" value="Gal_mutarotase_sf_dom"/>
</dbReference>
<reference evidence="10" key="1">
    <citation type="journal article" date="2021" name="IMA Fungus">
        <title>Genomic characterization of three marine fungi, including Emericellopsis atlantica sp. nov. with signatures of a generalist lifestyle and marine biomass degradation.</title>
        <authorList>
            <person name="Hagestad O.C."/>
            <person name="Hou L."/>
            <person name="Andersen J.H."/>
            <person name="Hansen E.H."/>
            <person name="Altermark B."/>
            <person name="Li C."/>
            <person name="Kuhnert E."/>
            <person name="Cox R.J."/>
            <person name="Crous P.W."/>
            <person name="Spatafora J.W."/>
            <person name="Lail K."/>
            <person name="Amirebrahimi M."/>
            <person name="Lipzen A."/>
            <person name="Pangilinan J."/>
            <person name="Andreopoulos W."/>
            <person name="Hayes R.D."/>
            <person name="Ng V."/>
            <person name="Grigoriev I.V."/>
            <person name="Jackson S.A."/>
            <person name="Sutton T.D.S."/>
            <person name="Dobson A.D.W."/>
            <person name="Rama T."/>
        </authorList>
    </citation>
    <scope>NUCLEOTIDE SEQUENCE</scope>
    <source>
        <strain evidence="10">TRa018bII</strain>
    </source>
</reference>
<dbReference type="Pfam" id="PF07748">
    <property type="entry name" value="Glyco_hydro_38C"/>
    <property type="match status" value="1"/>
</dbReference>
<dbReference type="FunFam" id="3.20.110.10:FF:000002">
    <property type="entry name" value="alpha-mannosidase 2C1 isoform X1"/>
    <property type="match status" value="1"/>
</dbReference>
<evidence type="ECO:0000256" key="5">
    <source>
        <dbReference type="ARBA" id="ARBA00022801"/>
    </source>
</evidence>
<dbReference type="InterPro" id="IPR011682">
    <property type="entry name" value="Glyco_hydro_38_C"/>
</dbReference>
<keyword evidence="4" id="KW-0479">Metal-binding</keyword>
<dbReference type="Pfam" id="PF01074">
    <property type="entry name" value="Glyco_hydro_38N"/>
    <property type="match status" value="1"/>
</dbReference>
<dbReference type="Proteomes" id="UP000824998">
    <property type="component" value="Unassembled WGS sequence"/>
</dbReference>
<dbReference type="Gene3D" id="1.20.1270.50">
    <property type="entry name" value="Glycoside hydrolase family 38, central domain"/>
    <property type="match status" value="1"/>
</dbReference>
<dbReference type="OrthoDB" id="10261055at2759"/>
<dbReference type="PANTHER" id="PTHR46017:SF1">
    <property type="entry name" value="ALPHA-MANNOSIDASE 2C1"/>
    <property type="match status" value="1"/>
</dbReference>
<protein>
    <recommendedName>
        <fullName evidence="8">Alpha-mannosidase</fullName>
        <ecNumber evidence="3">3.2.1.24</ecNumber>
    </recommendedName>
</protein>
<dbReference type="PANTHER" id="PTHR46017">
    <property type="entry name" value="ALPHA-MANNOSIDASE 2C1"/>
    <property type="match status" value="1"/>
</dbReference>
<dbReference type="InterPro" id="IPR028995">
    <property type="entry name" value="Glyco_hydro_57/38_cen_sf"/>
</dbReference>
<feature type="domain" description="Glycoside hydrolase family 38 central" evidence="9">
    <location>
        <begin position="556"/>
        <end position="634"/>
    </location>
</feature>
<dbReference type="InterPro" id="IPR027291">
    <property type="entry name" value="Glyco_hydro_38_N_sf"/>
</dbReference>
<dbReference type="GO" id="GO:0004559">
    <property type="term" value="F:alpha-mannosidase activity"/>
    <property type="evidence" value="ECO:0007669"/>
    <property type="project" value="UniProtKB-EC"/>
</dbReference>
<organism evidence="10 11">
    <name type="scientific">Amylocarpus encephaloides</name>
    <dbReference type="NCBI Taxonomy" id="45428"/>
    <lineage>
        <taxon>Eukaryota</taxon>
        <taxon>Fungi</taxon>
        <taxon>Dikarya</taxon>
        <taxon>Ascomycota</taxon>
        <taxon>Pezizomycotina</taxon>
        <taxon>Leotiomycetes</taxon>
        <taxon>Helotiales</taxon>
        <taxon>Helotiales incertae sedis</taxon>
        <taxon>Amylocarpus</taxon>
    </lineage>
</organism>
<comment type="caution">
    <text evidence="10">The sequence shown here is derived from an EMBL/GenBank/DDBJ whole genome shotgun (WGS) entry which is preliminary data.</text>
</comment>
<name>A0A9P7YRG7_9HELO</name>
<dbReference type="Gene3D" id="2.70.98.30">
    <property type="entry name" value="Golgi alpha-mannosidase II, domain 4"/>
    <property type="match status" value="1"/>
</dbReference>
<dbReference type="SMART" id="SM00872">
    <property type="entry name" value="Alpha-mann_mid"/>
    <property type="match status" value="1"/>
</dbReference>
<dbReference type="SUPFAM" id="SSF88713">
    <property type="entry name" value="Glycoside hydrolase/deacetylase"/>
    <property type="match status" value="1"/>
</dbReference>
<dbReference type="GO" id="GO:0009313">
    <property type="term" value="P:oligosaccharide catabolic process"/>
    <property type="evidence" value="ECO:0007669"/>
    <property type="project" value="TreeGrafter"/>
</dbReference>
<dbReference type="InterPro" id="IPR011330">
    <property type="entry name" value="Glyco_hydro/deAcase_b/a-brl"/>
</dbReference>
<dbReference type="SUPFAM" id="SSF74650">
    <property type="entry name" value="Galactose mutarotase-like"/>
    <property type="match status" value="1"/>
</dbReference>
<dbReference type="FunFam" id="2.70.98.30:FF:000001">
    <property type="entry name" value="alpha-mannosidase 2C1 isoform X2"/>
    <property type="match status" value="1"/>
</dbReference>
<comment type="catalytic activity">
    <reaction evidence="1">
        <text>Hydrolysis of terminal, non-reducing alpha-D-mannose residues in alpha-D-mannosides.</text>
        <dbReference type="EC" id="3.2.1.24"/>
    </reaction>
</comment>
<dbReference type="InterPro" id="IPR015341">
    <property type="entry name" value="Glyco_hydro_38_cen"/>
</dbReference>
<dbReference type="GO" id="GO:0046872">
    <property type="term" value="F:metal ion binding"/>
    <property type="evidence" value="ECO:0007669"/>
    <property type="project" value="UniProtKB-KW"/>
</dbReference>
<comment type="function">
    <text evidence="7">Degrades free oligosaccharides in the vacuole.</text>
</comment>
<gene>
    <name evidence="10" type="ORF">BJ875DRAFT_33480</name>
</gene>
<evidence type="ECO:0000256" key="6">
    <source>
        <dbReference type="ARBA" id="ARBA00023295"/>
    </source>
</evidence>
<dbReference type="InterPro" id="IPR000602">
    <property type="entry name" value="Glyco_hydro_38_N"/>
</dbReference>
<comment type="similarity">
    <text evidence="2">Belongs to the glycosyl hydrolase 38 family.</text>
</comment>
<dbReference type="CDD" id="cd10812">
    <property type="entry name" value="GH38N_AMII_ScAms1_like"/>
    <property type="match status" value="1"/>
</dbReference>
<evidence type="ECO:0000313" key="11">
    <source>
        <dbReference type="Proteomes" id="UP000824998"/>
    </source>
</evidence>
<dbReference type="GO" id="GO:0006013">
    <property type="term" value="P:mannose metabolic process"/>
    <property type="evidence" value="ECO:0007669"/>
    <property type="project" value="InterPro"/>
</dbReference>
<dbReference type="GO" id="GO:0030246">
    <property type="term" value="F:carbohydrate binding"/>
    <property type="evidence" value="ECO:0007669"/>
    <property type="project" value="InterPro"/>
</dbReference>
<dbReference type="InterPro" id="IPR041147">
    <property type="entry name" value="GH38_C"/>
</dbReference>
<dbReference type="FunFam" id="1.20.1270.50:FF:000004">
    <property type="entry name" value="alpha-mannosidase 2C1 isoform X1"/>
    <property type="match status" value="1"/>
</dbReference>
<evidence type="ECO:0000256" key="4">
    <source>
        <dbReference type="ARBA" id="ARBA00022723"/>
    </source>
</evidence>
<evidence type="ECO:0000256" key="7">
    <source>
        <dbReference type="ARBA" id="ARBA00054985"/>
    </source>
</evidence>
<evidence type="ECO:0000313" key="10">
    <source>
        <dbReference type="EMBL" id="KAG9238609.1"/>
    </source>
</evidence>
<evidence type="ECO:0000256" key="8">
    <source>
        <dbReference type="ARBA" id="ARBA00071615"/>
    </source>
</evidence>
<evidence type="ECO:0000256" key="3">
    <source>
        <dbReference type="ARBA" id="ARBA00012752"/>
    </source>
</evidence>
<dbReference type="EC" id="3.2.1.24" evidence="3"/>
<sequence>MGGETFEIATFKSSYPKLSAHPVGQWIPNIYKDRISIFTSGGQYETKNLRAMLSDGSASGTPHIKLSVWDAPDLSRPTFKDATNHKFKPASVGEWFGPSWSTHWFKVQITVPHELLEKELLELHWDANNEGMVWTEDGNPLQGLTGGGERVEWILPEKFRDGKEHMIYIEMACNGMFGNAPGGDSIQPPDPNKYFQLSKADIVAVNVEARHLYIDMWEIGDAAREFPTDSWEQHKAMKVANDVIDAFELGSQDSILKGRKIAQEYLGKHASSAKVYDSGTEPIVYGVGHCHIDTCWLWPWAETKRKVARSWSNQCDLMDRYPEHIFTCSQAQQYKWLKQYYPYVFDRVKAKVKKGTFQPVGGSWVEHDTNMPSGESLVRQFVYGQRFFESNFGERCKTFWLPDTFGYSSQLPQLCRLAGMTRFFTQKLSWNNINKFPHTTFNWVSLDGSQVICHMAPAETYTAEANFGDVRRSVTQHKSMDQDNTSLLVFGKGDGGGGPTWEHLEKLRRCRGMSDTVGLLPRVHLGEGVEDFFDRLEKKASNGLDFVTWYGELYFELHRGTYTTQANNKRNNRKSEIMLHDIEQLAALASIKSDFKYPKKEIDDMWEGVLLCQFHDCLPGSSIEMCYDDSDELYAKVFKTGEKILKDLSSFLGVQEVTTLSPRENLVAFNTMPWHRREIISTGNNQAGVACGEGNLLNIKTFKISETPEVTVNEVRSGVFVLQNEQLTVEVEGGSIRSLYDRKADREIVAKGGKANQLVIFDDKPLYWQAWDVEAYHLDSRKELSSGPTKISQSDAHQVSVVTETKISEKSWIKTYISLSAAFKGQQSYVEMHSEVEWQESMKFLKVEFPVDVRNTEASYETQFGIVRRPTHYNTTWDMAKFEVCCHKFADLSEHGYGVSILNDSKYGFATCGNLMRLSLLRAPKAPDAHADMGRHHIRWAILPHQGELGSTTVRTAYNFNNPLKLVQCQESVTPATFSNPIKLTGNPSLILDTIKRGEDDEDVSRGELSKGKGKSVILRVYDSLGGTSKGTIETTLDVKKAWKTNILEDDEEELKIEKGKLGITLRPFEVATFRLQL</sequence>
<dbReference type="Gene3D" id="3.20.110.10">
    <property type="entry name" value="Glycoside hydrolase 38, N terminal domain"/>
    <property type="match status" value="1"/>
</dbReference>
<dbReference type="Pfam" id="PF09261">
    <property type="entry name" value="Alpha-mann_mid"/>
    <property type="match status" value="1"/>
</dbReference>
<keyword evidence="6" id="KW-0326">Glycosidase</keyword>
<dbReference type="Pfam" id="PF22907">
    <property type="entry name" value="Ams1-like_1st"/>
    <property type="match status" value="1"/>
</dbReference>
<keyword evidence="5 10" id="KW-0378">Hydrolase</keyword>
<evidence type="ECO:0000256" key="1">
    <source>
        <dbReference type="ARBA" id="ARBA00000365"/>
    </source>
</evidence>